<gene>
    <name evidence="1" type="ORF">CLODIP_2_CD06336</name>
</gene>
<name>A0A8S1DT38_9INSE</name>
<proteinExistence type="predicted"/>
<keyword evidence="2" id="KW-1185">Reference proteome</keyword>
<dbReference type="AlphaFoldDB" id="A0A8S1DT38"/>
<comment type="caution">
    <text evidence="1">The sequence shown here is derived from an EMBL/GenBank/DDBJ whole genome shotgun (WGS) entry which is preliminary data.</text>
</comment>
<dbReference type="EMBL" id="CADEPI010000294">
    <property type="protein sequence ID" value="CAB3383083.1"/>
    <property type="molecule type" value="Genomic_DNA"/>
</dbReference>
<organism evidence="1 2">
    <name type="scientific">Cloeon dipterum</name>
    <dbReference type="NCBI Taxonomy" id="197152"/>
    <lineage>
        <taxon>Eukaryota</taxon>
        <taxon>Metazoa</taxon>
        <taxon>Ecdysozoa</taxon>
        <taxon>Arthropoda</taxon>
        <taxon>Hexapoda</taxon>
        <taxon>Insecta</taxon>
        <taxon>Pterygota</taxon>
        <taxon>Palaeoptera</taxon>
        <taxon>Ephemeroptera</taxon>
        <taxon>Pisciforma</taxon>
        <taxon>Baetidae</taxon>
        <taxon>Cloeon</taxon>
    </lineage>
</organism>
<sequence length="207" mass="23603">MMFRNVKIYLFLPFVTNSKIMAIVQDEMCRVQESVSMQDFMWRYADTPYNCIAKCKNSNAAASDPTSRKAKYFERVFSPFQKTINCMKEERGITAPCKVKIKSLELSQLSDLPLIYFPSFAQVRRFEAEKFCSRHGLNFGIDESLMGFVTVGLPEVKIWMADVEIQNTSTQVTCQVFEKKKRSSGVTQENCVLNKMLNGGMQSSATS</sequence>
<evidence type="ECO:0000313" key="1">
    <source>
        <dbReference type="EMBL" id="CAB3383083.1"/>
    </source>
</evidence>
<accession>A0A8S1DT38</accession>
<dbReference type="Proteomes" id="UP000494165">
    <property type="component" value="Unassembled WGS sequence"/>
</dbReference>
<reference evidence="1 2" key="1">
    <citation type="submission" date="2020-04" db="EMBL/GenBank/DDBJ databases">
        <authorList>
            <person name="Alioto T."/>
            <person name="Alioto T."/>
            <person name="Gomez Garrido J."/>
        </authorList>
    </citation>
    <scope>NUCLEOTIDE SEQUENCE [LARGE SCALE GENOMIC DNA]</scope>
</reference>
<evidence type="ECO:0000313" key="2">
    <source>
        <dbReference type="Proteomes" id="UP000494165"/>
    </source>
</evidence>
<protein>
    <submittedName>
        <fullName evidence="1">Uncharacterized protein</fullName>
    </submittedName>
</protein>